<evidence type="ECO:0000313" key="5">
    <source>
        <dbReference type="EMBL" id="KAH9837033.1"/>
    </source>
</evidence>
<evidence type="ECO:0000256" key="1">
    <source>
        <dbReference type="ARBA" id="ARBA00006668"/>
    </source>
</evidence>
<dbReference type="HAMAP" id="MF_00385">
    <property type="entry name" value="Ribosomal_bS16"/>
    <property type="match status" value="1"/>
</dbReference>
<evidence type="ECO:0000256" key="2">
    <source>
        <dbReference type="ARBA" id="ARBA00022980"/>
    </source>
</evidence>
<dbReference type="EMBL" id="JADCUA010000009">
    <property type="protein sequence ID" value="KAH9837033.1"/>
    <property type="molecule type" value="Genomic_DNA"/>
</dbReference>
<proteinExistence type="inferred from homology"/>
<keyword evidence="2 5" id="KW-0689">Ribosomal protein</keyword>
<dbReference type="PANTHER" id="PTHR12919">
    <property type="entry name" value="30S RIBOSOMAL PROTEIN S16"/>
    <property type="match status" value="1"/>
</dbReference>
<dbReference type="InterPro" id="IPR023803">
    <property type="entry name" value="Ribosomal_bS16_dom_sf"/>
</dbReference>
<dbReference type="Proteomes" id="UP000814176">
    <property type="component" value="Unassembled WGS sequence"/>
</dbReference>
<name>A0ABQ8KGQ3_9APHY</name>
<dbReference type="PANTHER" id="PTHR12919:SF20">
    <property type="entry name" value="SMALL RIBOSOMAL SUBUNIT PROTEIN BS16M"/>
    <property type="match status" value="1"/>
</dbReference>
<reference evidence="5 6" key="1">
    <citation type="journal article" date="2021" name="Environ. Microbiol.">
        <title>Gene family expansions and transcriptome signatures uncover fungal adaptations to wood decay.</title>
        <authorList>
            <person name="Hage H."/>
            <person name="Miyauchi S."/>
            <person name="Viragh M."/>
            <person name="Drula E."/>
            <person name="Min B."/>
            <person name="Chaduli D."/>
            <person name="Navarro D."/>
            <person name="Favel A."/>
            <person name="Norest M."/>
            <person name="Lesage-Meessen L."/>
            <person name="Balint B."/>
            <person name="Merenyi Z."/>
            <person name="de Eugenio L."/>
            <person name="Morin E."/>
            <person name="Martinez A.T."/>
            <person name="Baldrian P."/>
            <person name="Stursova M."/>
            <person name="Martinez M.J."/>
            <person name="Novotny C."/>
            <person name="Magnuson J.K."/>
            <person name="Spatafora J.W."/>
            <person name="Maurice S."/>
            <person name="Pangilinan J."/>
            <person name="Andreopoulos W."/>
            <person name="LaButti K."/>
            <person name="Hundley H."/>
            <person name="Na H."/>
            <person name="Kuo A."/>
            <person name="Barry K."/>
            <person name="Lipzen A."/>
            <person name="Henrissat B."/>
            <person name="Riley R."/>
            <person name="Ahrendt S."/>
            <person name="Nagy L.G."/>
            <person name="Grigoriev I.V."/>
            <person name="Martin F."/>
            <person name="Rosso M.N."/>
        </authorList>
    </citation>
    <scope>NUCLEOTIDE SEQUENCE [LARGE SCALE GENOMIC DNA]</scope>
    <source>
        <strain evidence="5 6">CIRM-BRFM 1785</strain>
    </source>
</reference>
<protein>
    <submittedName>
        <fullName evidence="5">Ribosomal protein S16</fullName>
    </submittedName>
</protein>
<dbReference type="RefSeq" id="XP_047779202.1">
    <property type="nucleotide sequence ID" value="XM_047923609.1"/>
</dbReference>
<evidence type="ECO:0000256" key="4">
    <source>
        <dbReference type="SAM" id="MobiDB-lite"/>
    </source>
</evidence>
<dbReference type="NCBIfam" id="TIGR00002">
    <property type="entry name" value="S16"/>
    <property type="match status" value="1"/>
</dbReference>
<dbReference type="GO" id="GO:0005840">
    <property type="term" value="C:ribosome"/>
    <property type="evidence" value="ECO:0007669"/>
    <property type="project" value="UniProtKB-KW"/>
</dbReference>
<accession>A0ABQ8KGQ3</accession>
<dbReference type="GeneID" id="72004341"/>
<comment type="similarity">
    <text evidence="1">Belongs to the bacterial ribosomal protein bS16 family.</text>
</comment>
<dbReference type="SUPFAM" id="SSF54565">
    <property type="entry name" value="Ribosomal protein S16"/>
    <property type="match status" value="1"/>
</dbReference>
<comment type="caution">
    <text evidence="5">The sequence shown here is derived from an EMBL/GenBank/DDBJ whole genome shotgun (WGS) entry which is preliminary data.</text>
</comment>
<keyword evidence="6" id="KW-1185">Reference proteome</keyword>
<dbReference type="Gene3D" id="3.30.1320.10">
    <property type="match status" value="1"/>
</dbReference>
<sequence>MVVRLRISLHGPRNNKTHRLVAIDGSARRNAHPIEVLGMWNPRTQLGETTKTVRWSVERIRYWLGVGAQPSKTVQELLDLARIQPPAAKTSHSEASEASKPAQSS</sequence>
<organism evidence="5 6">
    <name type="scientific">Rhodofomes roseus</name>
    <dbReference type="NCBI Taxonomy" id="34475"/>
    <lineage>
        <taxon>Eukaryota</taxon>
        <taxon>Fungi</taxon>
        <taxon>Dikarya</taxon>
        <taxon>Basidiomycota</taxon>
        <taxon>Agaricomycotina</taxon>
        <taxon>Agaricomycetes</taxon>
        <taxon>Polyporales</taxon>
        <taxon>Rhodofomes</taxon>
    </lineage>
</organism>
<dbReference type="Pfam" id="PF00886">
    <property type="entry name" value="Ribosomal_S16"/>
    <property type="match status" value="1"/>
</dbReference>
<keyword evidence="3" id="KW-0687">Ribonucleoprotein</keyword>
<dbReference type="InterPro" id="IPR000307">
    <property type="entry name" value="Ribosomal_bS16"/>
</dbReference>
<gene>
    <name evidence="5" type="ORF">C8Q71DRAFT_756564</name>
</gene>
<evidence type="ECO:0000256" key="3">
    <source>
        <dbReference type="ARBA" id="ARBA00023274"/>
    </source>
</evidence>
<feature type="region of interest" description="Disordered" evidence="4">
    <location>
        <begin position="85"/>
        <end position="105"/>
    </location>
</feature>
<evidence type="ECO:0000313" key="6">
    <source>
        <dbReference type="Proteomes" id="UP000814176"/>
    </source>
</evidence>